<name>W1Q690_ABIDE</name>
<dbReference type="Proteomes" id="UP000019050">
    <property type="component" value="Unassembled WGS sequence"/>
</dbReference>
<dbReference type="PROSITE" id="PS00041">
    <property type="entry name" value="HTH_ARAC_FAMILY_1"/>
    <property type="match status" value="1"/>
</dbReference>
<dbReference type="OrthoDB" id="9813413at2"/>
<dbReference type="RefSeq" id="WP_023391259.1">
    <property type="nucleotide sequence ID" value="NZ_KI535340.1"/>
</dbReference>
<dbReference type="CDD" id="cd06986">
    <property type="entry name" value="cupin_MmsR-like_N"/>
    <property type="match status" value="1"/>
</dbReference>
<dbReference type="GO" id="GO:0043565">
    <property type="term" value="F:sequence-specific DNA binding"/>
    <property type="evidence" value="ECO:0007669"/>
    <property type="project" value="InterPro"/>
</dbReference>
<dbReference type="Gene3D" id="2.60.120.280">
    <property type="entry name" value="Regulatory protein AraC"/>
    <property type="match status" value="1"/>
</dbReference>
<dbReference type="InterPro" id="IPR018060">
    <property type="entry name" value="HTH_AraC"/>
</dbReference>
<dbReference type="HOGENOM" id="CLU_000445_88_6_9"/>
<evidence type="ECO:0000259" key="4">
    <source>
        <dbReference type="PROSITE" id="PS01124"/>
    </source>
</evidence>
<dbReference type="Pfam" id="PF02311">
    <property type="entry name" value="AraC_binding"/>
    <property type="match status" value="1"/>
</dbReference>
<dbReference type="GO" id="GO:0003700">
    <property type="term" value="F:DNA-binding transcription factor activity"/>
    <property type="evidence" value="ECO:0007669"/>
    <property type="project" value="InterPro"/>
</dbReference>
<keyword evidence="6" id="KW-1185">Reference proteome</keyword>
<gene>
    <name evidence="5" type="ORF">GCWU000182_000608</name>
</gene>
<dbReference type="SMART" id="SM00342">
    <property type="entry name" value="HTH_ARAC"/>
    <property type="match status" value="1"/>
</dbReference>
<dbReference type="PRINTS" id="PR00032">
    <property type="entry name" value="HTHARAC"/>
</dbReference>
<dbReference type="InterPro" id="IPR009057">
    <property type="entry name" value="Homeodomain-like_sf"/>
</dbReference>
<dbReference type="Pfam" id="PF12833">
    <property type="entry name" value="HTH_18"/>
    <property type="match status" value="1"/>
</dbReference>
<evidence type="ECO:0000256" key="1">
    <source>
        <dbReference type="ARBA" id="ARBA00023015"/>
    </source>
</evidence>
<dbReference type="GeneID" id="84816702"/>
<dbReference type="Gene3D" id="1.10.10.60">
    <property type="entry name" value="Homeodomain-like"/>
    <property type="match status" value="2"/>
</dbReference>
<dbReference type="eggNOG" id="COG2207">
    <property type="taxonomic scope" value="Bacteria"/>
</dbReference>
<protein>
    <submittedName>
        <fullName evidence="5">Transcriptional regulator, AraC family</fullName>
    </submittedName>
</protein>
<dbReference type="PANTHER" id="PTHR43280:SF2">
    <property type="entry name" value="HTH-TYPE TRANSCRIPTIONAL REGULATOR EXSA"/>
    <property type="match status" value="1"/>
</dbReference>
<evidence type="ECO:0000313" key="5">
    <source>
        <dbReference type="EMBL" id="ESK65874.1"/>
    </source>
</evidence>
<evidence type="ECO:0000256" key="3">
    <source>
        <dbReference type="ARBA" id="ARBA00023163"/>
    </source>
</evidence>
<keyword evidence="3" id="KW-0804">Transcription</keyword>
<organism evidence="5 6">
    <name type="scientific">Abiotrophia defectiva ATCC 49176</name>
    <dbReference type="NCBI Taxonomy" id="592010"/>
    <lineage>
        <taxon>Bacteria</taxon>
        <taxon>Bacillati</taxon>
        <taxon>Bacillota</taxon>
        <taxon>Bacilli</taxon>
        <taxon>Lactobacillales</taxon>
        <taxon>Aerococcaceae</taxon>
        <taxon>Abiotrophia</taxon>
    </lineage>
</organism>
<dbReference type="PANTHER" id="PTHR43280">
    <property type="entry name" value="ARAC-FAMILY TRANSCRIPTIONAL REGULATOR"/>
    <property type="match status" value="1"/>
</dbReference>
<dbReference type="InterPro" id="IPR003313">
    <property type="entry name" value="AraC-bd"/>
</dbReference>
<reference evidence="5" key="1">
    <citation type="submission" date="2013-06" db="EMBL/GenBank/DDBJ databases">
        <authorList>
            <person name="Weinstock G."/>
            <person name="Sodergren E."/>
            <person name="Clifton S."/>
            <person name="Fulton L."/>
            <person name="Fulton B."/>
            <person name="Courtney L."/>
            <person name="Fronick C."/>
            <person name="Harrison M."/>
            <person name="Strong C."/>
            <person name="Farmer C."/>
            <person name="Delahaunty K."/>
            <person name="Markovic C."/>
            <person name="Hall O."/>
            <person name="Minx P."/>
            <person name="Tomlinson C."/>
            <person name="Mitreva M."/>
            <person name="Nelson J."/>
            <person name="Hou S."/>
            <person name="Wollam A."/>
            <person name="Pepin K.H."/>
            <person name="Johnson M."/>
            <person name="Bhonagiri V."/>
            <person name="Nash W.E."/>
            <person name="Warren W."/>
            <person name="Chinwalla A."/>
            <person name="Mardis E.R."/>
            <person name="Wilson R.K."/>
        </authorList>
    </citation>
    <scope>NUCLEOTIDE SEQUENCE [LARGE SCALE GENOMIC DNA]</scope>
    <source>
        <strain evidence="5">ATCC 49176</strain>
    </source>
</reference>
<dbReference type="InterPro" id="IPR020449">
    <property type="entry name" value="Tscrpt_reg_AraC-type_HTH"/>
</dbReference>
<comment type="caution">
    <text evidence="5">The sequence shown here is derived from an EMBL/GenBank/DDBJ whole genome shotgun (WGS) entry which is preliminary data.</text>
</comment>
<keyword evidence="1" id="KW-0805">Transcription regulation</keyword>
<dbReference type="SUPFAM" id="SSF46689">
    <property type="entry name" value="Homeodomain-like"/>
    <property type="match status" value="2"/>
</dbReference>
<dbReference type="SUPFAM" id="SSF51215">
    <property type="entry name" value="Regulatory protein AraC"/>
    <property type="match status" value="1"/>
</dbReference>
<dbReference type="PROSITE" id="PS01124">
    <property type="entry name" value="HTH_ARAC_FAMILY_2"/>
    <property type="match status" value="1"/>
</dbReference>
<dbReference type="AlphaFoldDB" id="W1Q690"/>
<dbReference type="InterPro" id="IPR018062">
    <property type="entry name" value="HTH_AraC-typ_CS"/>
</dbReference>
<sequence>MSEQEFYVFHNISSVDLYPIQFGKEKCDPWHHYGPTLTHNYLFHYILSGRGSFLENERHEAIQLGPGQGFLMPPNTVCSYTADQDDPWTYCWIEFNGLKAANFMRQAGLNANNLIFTPHKPMIISSIKDTLETIIRNHSQHESFLIAQLYLLVDHLIRFSKHSPQQRPNEIHSFYIREAIHYIQDHYMDNPSVDQLADICHLNRNYFTRLFKQELHMTPSQFILTYRINQSCELLASTNRSIRDIADQIGYSNQFNFSSAFKRVKGMTPMEWRRRYR</sequence>
<evidence type="ECO:0000256" key="2">
    <source>
        <dbReference type="ARBA" id="ARBA00023125"/>
    </source>
</evidence>
<dbReference type="InterPro" id="IPR037923">
    <property type="entry name" value="HTH-like"/>
</dbReference>
<dbReference type="STRING" id="592010.GCWU000182_000608"/>
<accession>W1Q690</accession>
<feature type="domain" description="HTH araC/xylS-type" evidence="4">
    <location>
        <begin position="177"/>
        <end position="275"/>
    </location>
</feature>
<evidence type="ECO:0000313" key="6">
    <source>
        <dbReference type="Proteomes" id="UP000019050"/>
    </source>
</evidence>
<dbReference type="EMBL" id="ACIN03000004">
    <property type="protein sequence ID" value="ESK65874.1"/>
    <property type="molecule type" value="Genomic_DNA"/>
</dbReference>
<keyword evidence="2" id="KW-0238">DNA-binding</keyword>
<proteinExistence type="predicted"/>